<organism evidence="2 3">
    <name type="scientific">Polarella glacialis</name>
    <name type="common">Dinoflagellate</name>
    <dbReference type="NCBI Taxonomy" id="89957"/>
    <lineage>
        <taxon>Eukaryota</taxon>
        <taxon>Sar</taxon>
        <taxon>Alveolata</taxon>
        <taxon>Dinophyceae</taxon>
        <taxon>Suessiales</taxon>
        <taxon>Suessiaceae</taxon>
        <taxon>Polarella</taxon>
    </lineage>
</organism>
<dbReference type="AlphaFoldDB" id="A0A813KZE6"/>
<keyword evidence="1" id="KW-1133">Transmembrane helix</keyword>
<keyword evidence="1" id="KW-0472">Membrane</keyword>
<proteinExistence type="predicted"/>
<evidence type="ECO:0000313" key="3">
    <source>
        <dbReference type="Proteomes" id="UP000626109"/>
    </source>
</evidence>
<protein>
    <submittedName>
        <fullName evidence="2">Uncharacterized protein</fullName>
    </submittedName>
</protein>
<gene>
    <name evidence="2" type="ORF">PGLA2088_LOCUS39048</name>
</gene>
<feature type="transmembrane region" description="Helical" evidence="1">
    <location>
        <begin position="89"/>
        <end position="105"/>
    </location>
</feature>
<comment type="caution">
    <text evidence="2">The sequence shown here is derived from an EMBL/GenBank/DDBJ whole genome shotgun (WGS) entry which is preliminary data.</text>
</comment>
<feature type="transmembrane region" description="Helical" evidence="1">
    <location>
        <begin position="125"/>
        <end position="144"/>
    </location>
</feature>
<evidence type="ECO:0000313" key="2">
    <source>
        <dbReference type="EMBL" id="CAE8716429.1"/>
    </source>
</evidence>
<dbReference type="EMBL" id="CAJNNW010032964">
    <property type="protein sequence ID" value="CAE8716429.1"/>
    <property type="molecule type" value="Genomic_DNA"/>
</dbReference>
<evidence type="ECO:0000256" key="1">
    <source>
        <dbReference type="SAM" id="Phobius"/>
    </source>
</evidence>
<accession>A0A813KZE6</accession>
<reference evidence="2" key="1">
    <citation type="submission" date="2021-02" db="EMBL/GenBank/DDBJ databases">
        <authorList>
            <person name="Dougan E. K."/>
            <person name="Rhodes N."/>
            <person name="Thang M."/>
            <person name="Chan C."/>
        </authorList>
    </citation>
    <scope>NUCLEOTIDE SEQUENCE</scope>
</reference>
<keyword evidence="1" id="KW-0812">Transmembrane</keyword>
<dbReference type="Proteomes" id="UP000626109">
    <property type="component" value="Unassembled WGS sequence"/>
</dbReference>
<name>A0A813KZE6_POLGL</name>
<sequence length="154" mass="17182">MFWMCRLWVDGTAPMLTPSVLVRNSRPKTVLKGFTLALLGGVVSCRQFNFRSCRAGRGGGGDGLLVILLVASQACLDDILHVRSSCPRGLLAKLLSLILMIYFMHGKTMSLTMLTGFFLGFLKRVLASFVWFYVIFVLDTCLLWKNNLKFPLGL</sequence>